<dbReference type="EMBL" id="JAEPRE010000382">
    <property type="protein sequence ID" value="KAG2228678.1"/>
    <property type="molecule type" value="Genomic_DNA"/>
</dbReference>
<keyword evidence="8" id="KW-1185">Reference proteome</keyword>
<evidence type="ECO:0000313" key="8">
    <source>
        <dbReference type="Proteomes" id="UP000613177"/>
    </source>
</evidence>
<accession>A0A8H7SHS7</accession>
<protein>
    <recommendedName>
        <fullName evidence="6">Nudix hydrolase domain-containing protein</fullName>
    </recommendedName>
</protein>
<evidence type="ECO:0000256" key="1">
    <source>
        <dbReference type="ARBA" id="ARBA00001946"/>
    </source>
</evidence>
<feature type="region of interest" description="Disordered" evidence="5">
    <location>
        <begin position="174"/>
        <end position="217"/>
    </location>
</feature>
<dbReference type="Proteomes" id="UP000613177">
    <property type="component" value="Unassembled WGS sequence"/>
</dbReference>
<evidence type="ECO:0000256" key="5">
    <source>
        <dbReference type="SAM" id="MobiDB-lite"/>
    </source>
</evidence>
<comment type="caution">
    <text evidence="7">The sequence shown here is derived from an EMBL/GenBank/DDBJ whole genome shotgun (WGS) entry which is preliminary data.</text>
</comment>
<dbReference type="GO" id="GO:0034431">
    <property type="term" value="F:bis(5'-adenosyl)-hexaphosphatase activity"/>
    <property type="evidence" value="ECO:0007669"/>
    <property type="project" value="TreeGrafter"/>
</dbReference>
<dbReference type="GO" id="GO:0000298">
    <property type="term" value="F:endopolyphosphatase activity"/>
    <property type="evidence" value="ECO:0007669"/>
    <property type="project" value="TreeGrafter"/>
</dbReference>
<dbReference type="GO" id="GO:1901907">
    <property type="term" value="P:diadenosine pentaphosphate catabolic process"/>
    <property type="evidence" value="ECO:0007669"/>
    <property type="project" value="TreeGrafter"/>
</dbReference>
<reference evidence="7" key="1">
    <citation type="submission" date="2021-01" db="EMBL/GenBank/DDBJ databases">
        <title>Metabolic potential, ecology and presence of endohyphal bacteria is reflected in genomic diversity of Mucoromycotina.</title>
        <authorList>
            <person name="Muszewska A."/>
            <person name="Okrasinska A."/>
            <person name="Steczkiewicz K."/>
            <person name="Drgas O."/>
            <person name="Orlowska M."/>
            <person name="Perlinska-Lenart U."/>
            <person name="Aleksandrzak-Piekarczyk T."/>
            <person name="Szatraj K."/>
            <person name="Zielenkiewicz U."/>
            <person name="Pilsyk S."/>
            <person name="Malc E."/>
            <person name="Mieczkowski P."/>
            <person name="Kruszewska J.S."/>
            <person name="Biernat P."/>
            <person name="Pawlowska J."/>
        </authorList>
    </citation>
    <scope>NUCLEOTIDE SEQUENCE</scope>
    <source>
        <strain evidence="7">WA0000018081</strain>
    </source>
</reference>
<dbReference type="GO" id="GO:1901909">
    <property type="term" value="P:diadenosine hexaphosphate catabolic process"/>
    <property type="evidence" value="ECO:0007669"/>
    <property type="project" value="TreeGrafter"/>
</dbReference>
<dbReference type="PANTHER" id="PTHR12629:SF0">
    <property type="entry name" value="DIPHOSPHOINOSITOL-POLYPHOSPHATE DIPHOSPHATASE"/>
    <property type="match status" value="1"/>
</dbReference>
<dbReference type="InterPro" id="IPR000086">
    <property type="entry name" value="NUDIX_hydrolase_dom"/>
</dbReference>
<gene>
    <name evidence="7" type="ORF">INT48_004821</name>
</gene>
<evidence type="ECO:0000256" key="4">
    <source>
        <dbReference type="ARBA" id="ARBA00022842"/>
    </source>
</evidence>
<dbReference type="GO" id="GO:0046872">
    <property type="term" value="F:metal ion binding"/>
    <property type="evidence" value="ECO:0007669"/>
    <property type="project" value="UniProtKB-KW"/>
</dbReference>
<dbReference type="InterPro" id="IPR020084">
    <property type="entry name" value="NUDIX_hydrolase_CS"/>
</dbReference>
<proteinExistence type="predicted"/>
<dbReference type="GO" id="GO:0008486">
    <property type="term" value="F:diphosphoinositol-polyphosphate diphosphatase activity"/>
    <property type="evidence" value="ECO:0007669"/>
    <property type="project" value="TreeGrafter"/>
</dbReference>
<dbReference type="Gene3D" id="3.90.79.10">
    <property type="entry name" value="Nucleoside Triphosphate Pyrophosphohydrolase"/>
    <property type="match status" value="1"/>
</dbReference>
<dbReference type="GO" id="GO:0005737">
    <property type="term" value="C:cytoplasm"/>
    <property type="evidence" value="ECO:0007669"/>
    <property type="project" value="TreeGrafter"/>
</dbReference>
<dbReference type="Pfam" id="PF00293">
    <property type="entry name" value="NUDIX"/>
    <property type="match status" value="1"/>
</dbReference>
<dbReference type="AlphaFoldDB" id="A0A8H7SHS7"/>
<keyword evidence="3" id="KW-0378">Hydrolase</keyword>
<dbReference type="GO" id="GO:0034432">
    <property type="term" value="F:bis(5'-adenosyl)-pentaphosphatase activity"/>
    <property type="evidence" value="ECO:0007669"/>
    <property type="project" value="TreeGrafter"/>
</dbReference>
<name>A0A8H7SHS7_9FUNG</name>
<dbReference type="PROSITE" id="PS00893">
    <property type="entry name" value="NUDIX_BOX"/>
    <property type="match status" value="1"/>
</dbReference>
<evidence type="ECO:0000259" key="6">
    <source>
        <dbReference type="PROSITE" id="PS51462"/>
    </source>
</evidence>
<evidence type="ECO:0000313" key="7">
    <source>
        <dbReference type="EMBL" id="KAG2228678.1"/>
    </source>
</evidence>
<dbReference type="InterPro" id="IPR047198">
    <property type="entry name" value="DDP-like_NUDIX"/>
</dbReference>
<dbReference type="GO" id="GO:0005634">
    <property type="term" value="C:nucleus"/>
    <property type="evidence" value="ECO:0007669"/>
    <property type="project" value="TreeGrafter"/>
</dbReference>
<dbReference type="OrthoDB" id="2011998at2759"/>
<keyword evidence="4" id="KW-0460">Magnesium</keyword>
<evidence type="ECO:0000256" key="2">
    <source>
        <dbReference type="ARBA" id="ARBA00022723"/>
    </source>
</evidence>
<comment type="cofactor">
    <cofactor evidence="1">
        <name>Mg(2+)</name>
        <dbReference type="ChEBI" id="CHEBI:18420"/>
    </cofactor>
</comment>
<dbReference type="PANTHER" id="PTHR12629">
    <property type="entry name" value="DIPHOSPHOINOSITOL POLYPHOSPHATE PHOSPHOHYDROLASE"/>
    <property type="match status" value="1"/>
</dbReference>
<organism evidence="7 8">
    <name type="scientific">Thamnidium elegans</name>
    <dbReference type="NCBI Taxonomy" id="101142"/>
    <lineage>
        <taxon>Eukaryota</taxon>
        <taxon>Fungi</taxon>
        <taxon>Fungi incertae sedis</taxon>
        <taxon>Mucoromycota</taxon>
        <taxon>Mucoromycotina</taxon>
        <taxon>Mucoromycetes</taxon>
        <taxon>Mucorales</taxon>
        <taxon>Mucorineae</taxon>
        <taxon>Mucoraceae</taxon>
        <taxon>Thamnidium</taxon>
    </lineage>
</organism>
<keyword evidence="2" id="KW-0479">Metal-binding</keyword>
<dbReference type="GO" id="GO:0071543">
    <property type="term" value="P:diphosphoinositol polyphosphate metabolic process"/>
    <property type="evidence" value="ECO:0007669"/>
    <property type="project" value="TreeGrafter"/>
</dbReference>
<dbReference type="SUPFAM" id="SSF55811">
    <property type="entry name" value="Nudix"/>
    <property type="match status" value="1"/>
</dbReference>
<dbReference type="GO" id="GO:1901911">
    <property type="term" value="P:adenosine 5'-(hexahydrogen pentaphosphate) catabolic process"/>
    <property type="evidence" value="ECO:0007669"/>
    <property type="project" value="TreeGrafter"/>
</dbReference>
<dbReference type="InterPro" id="IPR015797">
    <property type="entry name" value="NUDIX_hydrolase-like_dom_sf"/>
</dbReference>
<feature type="compositionally biased region" description="Low complexity" evidence="5">
    <location>
        <begin position="193"/>
        <end position="212"/>
    </location>
</feature>
<sequence>MISPRQLSTPPPEESTETLIKYTKKARHGHGKDVTDAHNVRQVAGCLAIDPVTNRCILISSSKNPEAWVIPKGGWEIDETQEEAALRETWEEAGLKGRIIRKLGVFVERANKRIKAHHWIFEMEIYEIVKKFPERKKRDRRWFTYDEAMLATQNNPYIQEAIRVSILSPAHQPKKPLSLTAEEEESDSSLPSTPTTATTTTTQDTTAATTTTNEKSNDAFQTLQELMENTSISP</sequence>
<feature type="domain" description="Nudix hydrolase" evidence="6">
    <location>
        <begin position="39"/>
        <end position="165"/>
    </location>
</feature>
<evidence type="ECO:0000256" key="3">
    <source>
        <dbReference type="ARBA" id="ARBA00022801"/>
    </source>
</evidence>
<dbReference type="CDD" id="cd04666">
    <property type="entry name" value="NUDIX_DIPP2_like_Nudt4"/>
    <property type="match status" value="1"/>
</dbReference>
<dbReference type="PROSITE" id="PS51462">
    <property type="entry name" value="NUDIX"/>
    <property type="match status" value="1"/>
</dbReference>